<name>A0AB39MMX1_9ACTN</name>
<dbReference type="EMBL" id="CP163431">
    <property type="protein sequence ID" value="XDQ07149.1"/>
    <property type="molecule type" value="Genomic_DNA"/>
</dbReference>
<dbReference type="RefSeq" id="WP_369191961.1">
    <property type="nucleotide sequence ID" value="NZ_CP163431.1"/>
</dbReference>
<evidence type="ECO:0000313" key="1">
    <source>
        <dbReference type="EMBL" id="XDQ07149.1"/>
    </source>
</evidence>
<proteinExistence type="predicted"/>
<dbReference type="AlphaFoldDB" id="A0AB39MMX1"/>
<reference evidence="1" key="1">
    <citation type="submission" date="2024-07" db="EMBL/GenBank/DDBJ databases">
        <authorList>
            <person name="Yu S.T."/>
        </authorList>
    </citation>
    <scope>NUCLEOTIDE SEQUENCE</scope>
    <source>
        <strain evidence="1">R08</strain>
    </source>
</reference>
<gene>
    <name evidence="1" type="ORF">AB5J58_46255</name>
</gene>
<organism evidence="1">
    <name type="scientific">Streptomyces sp. R08</name>
    <dbReference type="NCBI Taxonomy" id="3238624"/>
    <lineage>
        <taxon>Bacteria</taxon>
        <taxon>Bacillati</taxon>
        <taxon>Actinomycetota</taxon>
        <taxon>Actinomycetes</taxon>
        <taxon>Kitasatosporales</taxon>
        <taxon>Streptomycetaceae</taxon>
        <taxon>Streptomyces</taxon>
    </lineage>
</organism>
<sequence length="44" mass="4953">MNAHGIKSVVSGRDWALVSGDSLNRPDFDRYKVQCQVKFLKNDG</sequence>
<accession>A0AB39MMX1</accession>
<protein>
    <submittedName>
        <fullName evidence="1">Uncharacterized protein</fullName>
    </submittedName>
</protein>